<comment type="caution">
    <text evidence="8">The sequence shown here is derived from an EMBL/GenBank/DDBJ whole genome shotgun (WGS) entry which is preliminary data.</text>
</comment>
<feature type="transmembrane region" description="Helical" evidence="6">
    <location>
        <begin position="50"/>
        <end position="69"/>
    </location>
</feature>
<evidence type="ECO:0000256" key="2">
    <source>
        <dbReference type="ARBA" id="ARBA00022448"/>
    </source>
</evidence>
<feature type="transmembrane region" description="Helical" evidence="6">
    <location>
        <begin position="336"/>
        <end position="355"/>
    </location>
</feature>
<dbReference type="PANTHER" id="PTHR11101">
    <property type="entry name" value="PHOSPHATE TRANSPORTER"/>
    <property type="match status" value="1"/>
</dbReference>
<evidence type="ECO:0000256" key="6">
    <source>
        <dbReference type="RuleBase" id="RU363058"/>
    </source>
</evidence>
<dbReference type="Proteomes" id="UP000252669">
    <property type="component" value="Unassembled WGS sequence"/>
</dbReference>
<keyword evidence="7" id="KW-0175">Coiled coil</keyword>
<evidence type="ECO:0000313" key="9">
    <source>
        <dbReference type="Proteomes" id="UP000252669"/>
    </source>
</evidence>
<feature type="transmembrane region" description="Helical" evidence="6">
    <location>
        <begin position="20"/>
        <end position="38"/>
    </location>
</feature>
<organism evidence="8 9">
    <name type="scientific">Aliarcobacter vitoriensis</name>
    <dbReference type="NCBI Taxonomy" id="2011099"/>
    <lineage>
        <taxon>Bacteria</taxon>
        <taxon>Pseudomonadati</taxon>
        <taxon>Campylobacterota</taxon>
        <taxon>Epsilonproteobacteria</taxon>
        <taxon>Campylobacterales</taxon>
        <taxon>Arcobacteraceae</taxon>
        <taxon>Aliarcobacter</taxon>
    </lineage>
</organism>
<keyword evidence="5 6" id="KW-0472">Membrane</keyword>
<evidence type="ECO:0000256" key="5">
    <source>
        <dbReference type="ARBA" id="ARBA00023136"/>
    </source>
</evidence>
<keyword evidence="3 6" id="KW-0812">Transmembrane</keyword>
<dbReference type="EMBL" id="PDKB01000011">
    <property type="protein sequence ID" value="RBQ28788.1"/>
    <property type="molecule type" value="Genomic_DNA"/>
</dbReference>
<dbReference type="PANTHER" id="PTHR11101:SF80">
    <property type="entry name" value="PHOSPHATE TRANSPORTER"/>
    <property type="match status" value="1"/>
</dbReference>
<feature type="transmembrane region" description="Helical" evidence="6">
    <location>
        <begin position="221"/>
        <end position="239"/>
    </location>
</feature>
<feature type="transmembrane region" description="Helical" evidence="6">
    <location>
        <begin position="245"/>
        <end position="268"/>
    </location>
</feature>
<feature type="transmembrane region" description="Helical" evidence="6">
    <location>
        <begin position="500"/>
        <end position="522"/>
    </location>
</feature>
<protein>
    <recommendedName>
        <fullName evidence="6">Phosphate transporter</fullName>
    </recommendedName>
</protein>
<dbReference type="AlphaFoldDB" id="A0A366MR55"/>
<keyword evidence="2 6" id="KW-0813">Transport</keyword>
<dbReference type="GO" id="GO:0005315">
    <property type="term" value="F:phosphate transmembrane transporter activity"/>
    <property type="evidence" value="ECO:0007669"/>
    <property type="project" value="InterPro"/>
</dbReference>
<evidence type="ECO:0000256" key="7">
    <source>
        <dbReference type="SAM" id="Coils"/>
    </source>
</evidence>
<evidence type="ECO:0000256" key="4">
    <source>
        <dbReference type="ARBA" id="ARBA00022989"/>
    </source>
</evidence>
<feature type="transmembrane region" description="Helical" evidence="6">
    <location>
        <begin position="156"/>
        <end position="176"/>
    </location>
</feature>
<evidence type="ECO:0000256" key="1">
    <source>
        <dbReference type="ARBA" id="ARBA00004141"/>
    </source>
</evidence>
<dbReference type="InterPro" id="IPR001204">
    <property type="entry name" value="Phos_transporter"/>
</dbReference>
<feature type="transmembrane region" description="Helical" evidence="6">
    <location>
        <begin position="123"/>
        <end position="144"/>
    </location>
</feature>
<evidence type="ECO:0000256" key="3">
    <source>
        <dbReference type="ARBA" id="ARBA00022692"/>
    </source>
</evidence>
<proteinExistence type="inferred from homology"/>
<feature type="transmembrane region" description="Helical" evidence="6">
    <location>
        <begin position="400"/>
        <end position="416"/>
    </location>
</feature>
<name>A0A366MR55_9BACT</name>
<feature type="transmembrane region" description="Helical" evidence="6">
    <location>
        <begin position="81"/>
        <end position="103"/>
    </location>
</feature>
<feature type="transmembrane region" description="Helical" evidence="6">
    <location>
        <begin position="289"/>
        <end position="307"/>
    </location>
</feature>
<keyword evidence="6" id="KW-0592">Phosphate transport</keyword>
<sequence>MDIKTISTLEKATEQTLPSFAKFSLSLLFILAVFLWTYTSHGTIPDNSFLIIGAIFGAYMALNIGANDVSNNVGPAVGAKALTLTGAIIIAAIFESAGAIIAGGDVVNTIKSGIIDPAAITDVNSFIWAMTAGLLAGAVWLNFATSIGAPVSTTHAIVGGVMGAGIAAAGISILNWGSLGTIVSSWVISPLLGGIIAASFLYFIKKKIVYKEDMLGQAKKFVPYLIAIMTWAFSTYLMLKGLKQLVHVSFIGASIISLGFAFIAYYISKRHIEKTLPSLLNDRASVNKLFTPALIFAAALLSFAHGANDVSNAIGPLAAINDAIVNAGEIGASASIPFWIMLVGAIGIVIGLILYGPRLIKTVGNEITELDQMRGFAIAMATAITVIVASQLGLPVSSTHITIGGVFGVGFLREALDMTEKNYVQDIREKFKKHKKELDKLKSELVRLELIKDKSKAIYIKIVDTFKKIDEIEDIVKQEKKDFKEAKGAKYVKRDAVKKIVAAWVITVPASALLAAGIFYMIKGIVAV</sequence>
<comment type="subcellular location">
    <subcellularLocation>
        <location evidence="1 6">Membrane</location>
        <topology evidence="1 6">Multi-pass membrane protein</topology>
    </subcellularLocation>
</comment>
<dbReference type="RefSeq" id="WP_113894564.1">
    <property type="nucleotide sequence ID" value="NZ_JANJGA010000011.1"/>
</dbReference>
<keyword evidence="9" id="KW-1185">Reference proteome</keyword>
<feature type="transmembrane region" description="Helical" evidence="6">
    <location>
        <begin position="182"/>
        <end position="201"/>
    </location>
</feature>
<dbReference type="Pfam" id="PF01384">
    <property type="entry name" value="PHO4"/>
    <property type="match status" value="1"/>
</dbReference>
<feature type="transmembrane region" description="Helical" evidence="6">
    <location>
        <begin position="376"/>
        <end position="394"/>
    </location>
</feature>
<dbReference type="GO" id="GO:0016020">
    <property type="term" value="C:membrane"/>
    <property type="evidence" value="ECO:0007669"/>
    <property type="project" value="UniProtKB-SubCell"/>
</dbReference>
<feature type="coiled-coil region" evidence="7">
    <location>
        <begin position="424"/>
        <end position="489"/>
    </location>
</feature>
<dbReference type="GO" id="GO:0035435">
    <property type="term" value="P:phosphate ion transmembrane transport"/>
    <property type="evidence" value="ECO:0007669"/>
    <property type="project" value="TreeGrafter"/>
</dbReference>
<accession>A0A366MR55</accession>
<gene>
    <name evidence="8" type="ORF">CRU91_07270</name>
</gene>
<evidence type="ECO:0000313" key="8">
    <source>
        <dbReference type="EMBL" id="RBQ28788.1"/>
    </source>
</evidence>
<dbReference type="OrthoDB" id="9779554at2"/>
<comment type="similarity">
    <text evidence="6">Belongs to the inorganic phosphate transporter (PiT) (TC 2.A.20) family.</text>
</comment>
<keyword evidence="4 6" id="KW-1133">Transmembrane helix</keyword>
<reference evidence="8 9" key="1">
    <citation type="submission" date="2017-10" db="EMBL/GenBank/DDBJ databases">
        <title>Genomics of the genus Arcobacter.</title>
        <authorList>
            <person name="Perez-Cataluna A."/>
            <person name="Figueras M.J."/>
        </authorList>
    </citation>
    <scope>NUCLEOTIDE SEQUENCE [LARGE SCALE GENOMIC DNA]</scope>
    <source>
        <strain evidence="8 9">CECT 9230</strain>
    </source>
</reference>